<dbReference type="EMBL" id="AP002485">
    <property type="protein sequence ID" value="BAD24977.1"/>
    <property type="molecule type" value="Genomic_DNA"/>
</dbReference>
<name>Q6H8H2_ORYSJ</name>
<reference evidence="3" key="2">
    <citation type="journal article" date="2008" name="Nucleic Acids Res.">
        <title>The rice annotation project database (RAP-DB): 2008 update.</title>
        <authorList>
            <consortium name="The rice annotation project (RAP)"/>
        </authorList>
    </citation>
    <scope>GENOME REANNOTATION</scope>
    <source>
        <strain evidence="3">cv. Nipponbare</strain>
    </source>
</reference>
<evidence type="ECO:0000256" key="1">
    <source>
        <dbReference type="SAM" id="MobiDB-lite"/>
    </source>
</evidence>
<reference evidence="3" key="1">
    <citation type="journal article" date="2005" name="Nature">
        <title>The map-based sequence of the rice genome.</title>
        <authorList>
            <consortium name="International rice genome sequencing project (IRGSP)"/>
            <person name="Matsumoto T."/>
            <person name="Wu J."/>
            <person name="Kanamori H."/>
            <person name="Katayose Y."/>
            <person name="Fujisawa M."/>
            <person name="Namiki N."/>
            <person name="Mizuno H."/>
            <person name="Yamamoto K."/>
            <person name="Antonio B.A."/>
            <person name="Baba T."/>
            <person name="Sakata K."/>
            <person name="Nagamura Y."/>
            <person name="Aoki H."/>
            <person name="Arikawa K."/>
            <person name="Arita K."/>
            <person name="Bito T."/>
            <person name="Chiden Y."/>
            <person name="Fujitsuka N."/>
            <person name="Fukunaka R."/>
            <person name="Hamada M."/>
            <person name="Harada C."/>
            <person name="Hayashi A."/>
            <person name="Hijishita S."/>
            <person name="Honda M."/>
            <person name="Hosokawa S."/>
            <person name="Ichikawa Y."/>
            <person name="Idonuma A."/>
            <person name="Iijima M."/>
            <person name="Ikeda M."/>
            <person name="Ikeno M."/>
            <person name="Ito K."/>
            <person name="Ito S."/>
            <person name="Ito T."/>
            <person name="Ito Y."/>
            <person name="Ito Y."/>
            <person name="Iwabuchi A."/>
            <person name="Kamiya K."/>
            <person name="Karasawa W."/>
            <person name="Kurita K."/>
            <person name="Katagiri S."/>
            <person name="Kikuta A."/>
            <person name="Kobayashi H."/>
            <person name="Kobayashi N."/>
            <person name="Machita K."/>
            <person name="Maehara T."/>
            <person name="Masukawa M."/>
            <person name="Mizubayashi T."/>
            <person name="Mukai Y."/>
            <person name="Nagasaki H."/>
            <person name="Nagata Y."/>
            <person name="Naito S."/>
            <person name="Nakashima M."/>
            <person name="Nakama Y."/>
            <person name="Nakamichi Y."/>
            <person name="Nakamura M."/>
            <person name="Meguro A."/>
            <person name="Negishi M."/>
            <person name="Ohta I."/>
            <person name="Ohta T."/>
            <person name="Okamoto M."/>
            <person name="Ono N."/>
            <person name="Saji S."/>
            <person name="Sakaguchi M."/>
            <person name="Sakai K."/>
            <person name="Shibata M."/>
            <person name="Shimokawa T."/>
            <person name="Song J."/>
            <person name="Takazaki Y."/>
            <person name="Terasawa K."/>
            <person name="Tsugane M."/>
            <person name="Tsuji K."/>
            <person name="Ueda S."/>
            <person name="Waki K."/>
            <person name="Yamagata H."/>
            <person name="Yamamoto M."/>
            <person name="Yamamoto S."/>
            <person name="Yamane H."/>
            <person name="Yoshiki S."/>
            <person name="Yoshihara R."/>
            <person name="Yukawa K."/>
            <person name="Zhong H."/>
            <person name="Yano M."/>
            <person name="Yuan Q."/>
            <person name="Ouyang S."/>
            <person name="Liu J."/>
            <person name="Jones K.M."/>
            <person name="Gansberger K."/>
            <person name="Moffat K."/>
            <person name="Hill J."/>
            <person name="Bera J."/>
            <person name="Fadrosh D."/>
            <person name="Jin S."/>
            <person name="Johri S."/>
            <person name="Kim M."/>
            <person name="Overton L."/>
            <person name="Reardon M."/>
            <person name="Tsitrin T."/>
            <person name="Vuong H."/>
            <person name="Weaver B."/>
            <person name="Ciecko A."/>
            <person name="Tallon L."/>
            <person name="Jackson J."/>
            <person name="Pai G."/>
            <person name="Aken S.V."/>
            <person name="Utterback T."/>
            <person name="Reidmuller S."/>
            <person name="Feldblyum T."/>
            <person name="Hsiao J."/>
            <person name="Zismann V."/>
            <person name="Iobst S."/>
            <person name="de Vazeille A.R."/>
            <person name="Buell C.R."/>
            <person name="Ying K."/>
            <person name="Li Y."/>
            <person name="Lu T."/>
            <person name="Huang Y."/>
            <person name="Zhao Q."/>
            <person name="Feng Q."/>
            <person name="Zhang L."/>
            <person name="Zhu J."/>
            <person name="Weng Q."/>
            <person name="Mu J."/>
            <person name="Lu Y."/>
            <person name="Fan D."/>
            <person name="Liu Y."/>
            <person name="Guan J."/>
            <person name="Zhang Y."/>
            <person name="Yu S."/>
            <person name="Liu X."/>
            <person name="Zhang Y."/>
            <person name="Hong G."/>
            <person name="Han B."/>
            <person name="Choisne N."/>
            <person name="Demange N."/>
            <person name="Orjeda G."/>
            <person name="Samain S."/>
            <person name="Cattolico L."/>
            <person name="Pelletier E."/>
            <person name="Couloux A."/>
            <person name="Segurens B."/>
            <person name="Wincker P."/>
            <person name="D'Hont A."/>
            <person name="Scarpelli C."/>
            <person name="Weissenbach J."/>
            <person name="Salanoubat M."/>
            <person name="Quetier F."/>
            <person name="Yu Y."/>
            <person name="Kim H.R."/>
            <person name="Rambo T."/>
            <person name="Currie J."/>
            <person name="Collura K."/>
            <person name="Luo M."/>
            <person name="Yang T."/>
            <person name="Ammiraju J.S.S."/>
            <person name="Engler F."/>
            <person name="Soderlund C."/>
            <person name="Wing R.A."/>
            <person name="Palmer L.E."/>
            <person name="de la Bastide M."/>
            <person name="Spiegel L."/>
            <person name="Nascimento L."/>
            <person name="Zutavern T."/>
            <person name="O'Shaughnessy A."/>
            <person name="Dike S."/>
            <person name="Dedhia N."/>
            <person name="Preston R."/>
            <person name="Balija V."/>
            <person name="McCombie W.R."/>
            <person name="Chow T."/>
            <person name="Chen H."/>
            <person name="Chung M."/>
            <person name="Chen C."/>
            <person name="Shaw J."/>
            <person name="Wu H."/>
            <person name="Hsiao K."/>
            <person name="Chao Y."/>
            <person name="Chu M."/>
            <person name="Cheng C."/>
            <person name="Hour A."/>
            <person name="Lee P."/>
            <person name="Lin S."/>
            <person name="Lin Y."/>
            <person name="Liou J."/>
            <person name="Liu S."/>
            <person name="Hsing Y."/>
            <person name="Raghuvanshi S."/>
            <person name="Mohanty A."/>
            <person name="Bharti A.K."/>
            <person name="Gaur A."/>
            <person name="Gupta V."/>
            <person name="Kumar D."/>
            <person name="Ravi V."/>
            <person name="Vij S."/>
            <person name="Kapur A."/>
            <person name="Khurana P."/>
            <person name="Khurana P."/>
            <person name="Khurana J.P."/>
            <person name="Tyagi A.K."/>
            <person name="Gaikwad K."/>
            <person name="Singh A."/>
            <person name="Dalal V."/>
            <person name="Srivastava S."/>
            <person name="Dixit A."/>
            <person name="Pal A.K."/>
            <person name="Ghazi I.A."/>
            <person name="Yadav M."/>
            <person name="Pandit A."/>
            <person name="Bhargava A."/>
            <person name="Sureshbabu K."/>
            <person name="Batra K."/>
            <person name="Sharma T.R."/>
            <person name="Mohapatra T."/>
            <person name="Singh N.K."/>
            <person name="Messing J."/>
            <person name="Nelson A.B."/>
            <person name="Fuks G."/>
            <person name="Kavchok S."/>
            <person name="Keizer G."/>
            <person name="Linton E."/>
            <person name="Llaca V."/>
            <person name="Song R."/>
            <person name="Tanyolac B."/>
            <person name="Young S."/>
            <person name="Ho-Il K."/>
            <person name="Hahn J.H."/>
            <person name="Sangsakoo G."/>
            <person name="Vanavichit A."/>
            <person name="de Mattos Luiz.A.T."/>
            <person name="Zimmer P.D."/>
            <person name="Malone G."/>
            <person name="Dellagostin O."/>
            <person name="de Oliveira A.C."/>
            <person name="Bevan M."/>
            <person name="Bancroft I."/>
            <person name="Minx P."/>
            <person name="Cordum H."/>
            <person name="Wilson R."/>
            <person name="Cheng Z."/>
            <person name="Jin W."/>
            <person name="Jiang J."/>
            <person name="Leong S.A."/>
            <person name="Iwama H."/>
            <person name="Gojobori T."/>
            <person name="Itoh T."/>
            <person name="Niimura Y."/>
            <person name="Fujii Y."/>
            <person name="Habara T."/>
            <person name="Sakai H."/>
            <person name="Sato Y."/>
            <person name="Wilson G."/>
            <person name="Kumar K."/>
            <person name="McCouch S."/>
            <person name="Juretic N."/>
            <person name="Hoen D."/>
            <person name="Wright S."/>
            <person name="Bruskiewich R."/>
            <person name="Bureau T."/>
            <person name="Miyao A."/>
            <person name="Hirochika H."/>
            <person name="Nishikawa T."/>
            <person name="Kadowaki K."/>
            <person name="Sugiura M."/>
            <person name="Burr B."/>
            <person name="Sasaki T."/>
        </authorList>
    </citation>
    <scope>NUCLEOTIDE SEQUENCE [LARGE SCALE GENOMIC DNA]</scope>
    <source>
        <strain evidence="3">cv. Nipponbare</strain>
    </source>
</reference>
<dbReference type="AlphaFoldDB" id="Q6H8H2"/>
<evidence type="ECO:0000313" key="3">
    <source>
        <dbReference type="Proteomes" id="UP000000763"/>
    </source>
</evidence>
<protein>
    <submittedName>
        <fullName evidence="2">Uncharacterized protein</fullName>
    </submittedName>
</protein>
<sequence length="234" mass="24446">MASAPTGSGAVVAESGPPATGGGVLAARRRGLAVVLGGGDLARWRPSGRRCRSCLRYRARMRGRTTDAAVEVRREPVVTPAMQEEATTPLVKSGWRWLWLPTAAVTGGGCGGIDCGDWLARQRPWWSRHRGGGRAASWAARPAVQASWRPATCGCRGGQRCAAAGGRHGDRRECGVAAGDMELAGSDSGCCGCDGGDCGHWRHGGFGRLAEGVADGCIWPAWHRLEEGSETGLA</sequence>
<dbReference type="Proteomes" id="UP000000763">
    <property type="component" value="Chromosome 2"/>
</dbReference>
<feature type="region of interest" description="Disordered" evidence="1">
    <location>
        <begin position="1"/>
        <end position="23"/>
    </location>
</feature>
<gene>
    <name evidence="2" type="primary">P0491E01.21</name>
</gene>
<accession>Q6H8H2</accession>
<proteinExistence type="predicted"/>
<organism evidence="2 3">
    <name type="scientific">Oryza sativa subsp. japonica</name>
    <name type="common">Rice</name>
    <dbReference type="NCBI Taxonomy" id="39947"/>
    <lineage>
        <taxon>Eukaryota</taxon>
        <taxon>Viridiplantae</taxon>
        <taxon>Streptophyta</taxon>
        <taxon>Embryophyta</taxon>
        <taxon>Tracheophyta</taxon>
        <taxon>Spermatophyta</taxon>
        <taxon>Magnoliopsida</taxon>
        <taxon>Liliopsida</taxon>
        <taxon>Poales</taxon>
        <taxon>Poaceae</taxon>
        <taxon>BOP clade</taxon>
        <taxon>Oryzoideae</taxon>
        <taxon>Oryzeae</taxon>
        <taxon>Oryzinae</taxon>
        <taxon>Oryza</taxon>
        <taxon>Oryza sativa</taxon>
    </lineage>
</organism>
<evidence type="ECO:0000313" key="2">
    <source>
        <dbReference type="EMBL" id="BAD24977.1"/>
    </source>
</evidence>